<dbReference type="EMBL" id="LIAE01008458">
    <property type="protein sequence ID" value="PAV73899.1"/>
    <property type="molecule type" value="Genomic_DNA"/>
</dbReference>
<evidence type="ECO:0000313" key="2">
    <source>
        <dbReference type="Proteomes" id="UP000218231"/>
    </source>
</evidence>
<proteinExistence type="predicted"/>
<keyword evidence="2" id="KW-1185">Reference proteome</keyword>
<reference evidence="1 2" key="1">
    <citation type="journal article" date="2017" name="Curr. Biol.">
        <title>Genome architecture and evolution of a unichromosomal asexual nematode.</title>
        <authorList>
            <person name="Fradin H."/>
            <person name="Zegar C."/>
            <person name="Gutwein M."/>
            <person name="Lucas J."/>
            <person name="Kovtun M."/>
            <person name="Corcoran D."/>
            <person name="Baugh L.R."/>
            <person name="Kiontke K."/>
            <person name="Gunsalus K."/>
            <person name="Fitch D.H."/>
            <person name="Piano F."/>
        </authorList>
    </citation>
    <scope>NUCLEOTIDE SEQUENCE [LARGE SCALE GENOMIC DNA]</scope>
    <source>
        <strain evidence="1">PF1309</strain>
    </source>
</reference>
<dbReference type="Proteomes" id="UP000218231">
    <property type="component" value="Unassembled WGS sequence"/>
</dbReference>
<dbReference type="OrthoDB" id="5805760at2759"/>
<name>A0A2A2KJ89_9BILA</name>
<comment type="caution">
    <text evidence="1">The sequence shown here is derived from an EMBL/GenBank/DDBJ whole genome shotgun (WGS) entry which is preliminary data.</text>
</comment>
<accession>A0A2A2KJ89</accession>
<protein>
    <submittedName>
        <fullName evidence="1">Uncharacterized protein</fullName>
    </submittedName>
</protein>
<organism evidence="1 2">
    <name type="scientific">Diploscapter pachys</name>
    <dbReference type="NCBI Taxonomy" id="2018661"/>
    <lineage>
        <taxon>Eukaryota</taxon>
        <taxon>Metazoa</taxon>
        <taxon>Ecdysozoa</taxon>
        <taxon>Nematoda</taxon>
        <taxon>Chromadorea</taxon>
        <taxon>Rhabditida</taxon>
        <taxon>Rhabditina</taxon>
        <taxon>Rhabditomorpha</taxon>
        <taxon>Rhabditoidea</taxon>
        <taxon>Rhabditidae</taxon>
        <taxon>Diploscapter</taxon>
    </lineage>
</organism>
<gene>
    <name evidence="1" type="ORF">WR25_16080</name>
</gene>
<sequence>MSIAYATRVLDIISEKKLRDTMLGVAKQTGALVGSVIGAVVGYQMSEDYDNIITVLRGMSDEDKARLGTKVKILTLTPAKLE</sequence>
<evidence type="ECO:0000313" key="1">
    <source>
        <dbReference type="EMBL" id="PAV73899.1"/>
    </source>
</evidence>
<dbReference type="AlphaFoldDB" id="A0A2A2KJ89"/>